<dbReference type="GO" id="GO:0006950">
    <property type="term" value="P:response to stress"/>
    <property type="evidence" value="ECO:0007669"/>
    <property type="project" value="TreeGrafter"/>
</dbReference>
<dbReference type="SUPFAM" id="SSF46785">
    <property type="entry name" value="Winged helix' DNA-binding domain"/>
    <property type="match status" value="1"/>
</dbReference>
<dbReference type="SMART" id="SM00347">
    <property type="entry name" value="HTH_MARR"/>
    <property type="match status" value="1"/>
</dbReference>
<protein>
    <submittedName>
        <fullName evidence="2">MarR family transcriptional regulator</fullName>
    </submittedName>
</protein>
<comment type="caution">
    <text evidence="2">The sequence shown here is derived from an EMBL/GenBank/DDBJ whole genome shotgun (WGS) entry which is preliminary data.</text>
</comment>
<evidence type="ECO:0000313" key="3">
    <source>
        <dbReference type="Proteomes" id="UP001208041"/>
    </source>
</evidence>
<evidence type="ECO:0000313" key="2">
    <source>
        <dbReference type="EMBL" id="MCV6824924.1"/>
    </source>
</evidence>
<dbReference type="EMBL" id="JAOYFC010000002">
    <property type="protein sequence ID" value="MCV6824924.1"/>
    <property type="molecule type" value="Genomic_DNA"/>
</dbReference>
<dbReference type="RefSeq" id="WP_263953772.1">
    <property type="nucleotide sequence ID" value="NZ_JAOYFC010000002.1"/>
</dbReference>
<dbReference type="GO" id="GO:0003700">
    <property type="term" value="F:DNA-binding transcription factor activity"/>
    <property type="evidence" value="ECO:0007669"/>
    <property type="project" value="InterPro"/>
</dbReference>
<evidence type="ECO:0000259" key="1">
    <source>
        <dbReference type="PROSITE" id="PS50995"/>
    </source>
</evidence>
<dbReference type="InterPro" id="IPR039422">
    <property type="entry name" value="MarR/SlyA-like"/>
</dbReference>
<keyword evidence="3" id="KW-1185">Reference proteome</keyword>
<dbReference type="Gene3D" id="1.10.10.10">
    <property type="entry name" value="Winged helix-like DNA-binding domain superfamily/Winged helix DNA-binding domain"/>
    <property type="match status" value="1"/>
</dbReference>
<gene>
    <name evidence="2" type="ORF">OH136_10185</name>
</gene>
<name>A0AAE3LRX5_9RHOB</name>
<accession>A0AAE3LRX5</accession>
<proteinExistence type="predicted"/>
<dbReference type="PANTHER" id="PTHR33164">
    <property type="entry name" value="TRANSCRIPTIONAL REGULATOR, MARR FAMILY"/>
    <property type="match status" value="1"/>
</dbReference>
<dbReference type="PANTHER" id="PTHR33164:SF89">
    <property type="entry name" value="MARR FAMILY REGULATORY PROTEIN"/>
    <property type="match status" value="1"/>
</dbReference>
<dbReference type="InterPro" id="IPR036390">
    <property type="entry name" value="WH_DNA-bd_sf"/>
</dbReference>
<reference evidence="2" key="1">
    <citation type="submission" date="2022-10" db="EMBL/GenBank/DDBJ databases">
        <authorList>
            <person name="Yue Y."/>
        </authorList>
    </citation>
    <scope>NUCLEOTIDE SEQUENCE</scope>
    <source>
        <strain evidence="2">Z654</strain>
    </source>
</reference>
<organism evidence="2 3">
    <name type="scientific">Halocynthiibacter halioticoli</name>
    <dbReference type="NCBI Taxonomy" id="2986804"/>
    <lineage>
        <taxon>Bacteria</taxon>
        <taxon>Pseudomonadati</taxon>
        <taxon>Pseudomonadota</taxon>
        <taxon>Alphaproteobacteria</taxon>
        <taxon>Rhodobacterales</taxon>
        <taxon>Paracoccaceae</taxon>
        <taxon>Halocynthiibacter</taxon>
    </lineage>
</organism>
<dbReference type="Proteomes" id="UP001208041">
    <property type="component" value="Unassembled WGS sequence"/>
</dbReference>
<dbReference type="AlphaFoldDB" id="A0AAE3LRX5"/>
<dbReference type="InterPro" id="IPR036388">
    <property type="entry name" value="WH-like_DNA-bd_sf"/>
</dbReference>
<dbReference type="Pfam" id="PF12802">
    <property type="entry name" value="MarR_2"/>
    <property type="match status" value="1"/>
</dbReference>
<feature type="domain" description="HTH marR-type" evidence="1">
    <location>
        <begin position="1"/>
        <end position="132"/>
    </location>
</feature>
<dbReference type="PROSITE" id="PS50995">
    <property type="entry name" value="HTH_MARR_2"/>
    <property type="match status" value="1"/>
</dbReference>
<dbReference type="InterPro" id="IPR000835">
    <property type="entry name" value="HTH_MarR-typ"/>
</dbReference>
<sequence>MNKRDIAAAVLLENILRSTYPSREPGAIQPLQWSILRFIARVPEEQRTANMISNYLGVTAAPLSRAIQTLVKRGYIVQKKNAKDARSFLLFLTDEAVEALKSDPLLRLADSVSQLPEDQRDAFNKALEQIVKDMQ</sequence>